<accession>A0A0E9RFZ2</accession>
<dbReference type="AlphaFoldDB" id="A0A0E9RFZ2"/>
<reference evidence="1" key="2">
    <citation type="journal article" date="2015" name="Fish Shellfish Immunol.">
        <title>Early steps in the European eel (Anguilla anguilla)-Vibrio vulnificus interaction in the gills: Role of the RtxA13 toxin.</title>
        <authorList>
            <person name="Callol A."/>
            <person name="Pajuelo D."/>
            <person name="Ebbesson L."/>
            <person name="Teles M."/>
            <person name="MacKenzie S."/>
            <person name="Amaro C."/>
        </authorList>
    </citation>
    <scope>NUCLEOTIDE SEQUENCE</scope>
</reference>
<dbReference type="EMBL" id="GBXM01081197">
    <property type="protein sequence ID" value="JAH27380.1"/>
    <property type="molecule type" value="Transcribed_RNA"/>
</dbReference>
<evidence type="ECO:0000313" key="1">
    <source>
        <dbReference type="EMBL" id="JAH27380.1"/>
    </source>
</evidence>
<name>A0A0E9RFZ2_ANGAN</name>
<protein>
    <submittedName>
        <fullName evidence="1">Uncharacterized protein</fullName>
    </submittedName>
</protein>
<sequence length="30" mass="3561">MPWCLSLLLLSVHPMHTRVIIFPQFHNSRS</sequence>
<reference evidence="1" key="1">
    <citation type="submission" date="2014-11" db="EMBL/GenBank/DDBJ databases">
        <authorList>
            <person name="Amaro Gonzalez C."/>
        </authorList>
    </citation>
    <scope>NUCLEOTIDE SEQUENCE</scope>
</reference>
<proteinExistence type="predicted"/>
<organism evidence="1">
    <name type="scientific">Anguilla anguilla</name>
    <name type="common">European freshwater eel</name>
    <name type="synonym">Muraena anguilla</name>
    <dbReference type="NCBI Taxonomy" id="7936"/>
    <lineage>
        <taxon>Eukaryota</taxon>
        <taxon>Metazoa</taxon>
        <taxon>Chordata</taxon>
        <taxon>Craniata</taxon>
        <taxon>Vertebrata</taxon>
        <taxon>Euteleostomi</taxon>
        <taxon>Actinopterygii</taxon>
        <taxon>Neopterygii</taxon>
        <taxon>Teleostei</taxon>
        <taxon>Anguilliformes</taxon>
        <taxon>Anguillidae</taxon>
        <taxon>Anguilla</taxon>
    </lineage>
</organism>